<evidence type="ECO:0000313" key="3">
    <source>
        <dbReference type="Proteomes" id="UP000789595"/>
    </source>
</evidence>
<dbReference type="AlphaFoldDB" id="A0A8J2WV95"/>
<evidence type="ECO:0000313" key="2">
    <source>
        <dbReference type="EMBL" id="CAH0368679.1"/>
    </source>
</evidence>
<feature type="region of interest" description="Disordered" evidence="1">
    <location>
        <begin position="194"/>
        <end position="227"/>
    </location>
</feature>
<name>A0A8J2WV95_9STRA</name>
<organism evidence="2 3">
    <name type="scientific">Pelagomonas calceolata</name>
    <dbReference type="NCBI Taxonomy" id="35677"/>
    <lineage>
        <taxon>Eukaryota</taxon>
        <taxon>Sar</taxon>
        <taxon>Stramenopiles</taxon>
        <taxon>Ochrophyta</taxon>
        <taxon>Pelagophyceae</taxon>
        <taxon>Pelagomonadales</taxon>
        <taxon>Pelagomonadaceae</taxon>
        <taxon>Pelagomonas</taxon>
    </lineage>
</organism>
<protein>
    <submittedName>
        <fullName evidence="2">Uncharacterized protein</fullName>
    </submittedName>
</protein>
<dbReference type="Gene3D" id="2.30.30.140">
    <property type="match status" value="1"/>
</dbReference>
<dbReference type="Proteomes" id="UP000789595">
    <property type="component" value="Unassembled WGS sequence"/>
</dbReference>
<evidence type="ECO:0000256" key="1">
    <source>
        <dbReference type="SAM" id="MobiDB-lite"/>
    </source>
</evidence>
<dbReference type="EMBL" id="CAKKNE010000002">
    <property type="protein sequence ID" value="CAH0368679.1"/>
    <property type="molecule type" value="Genomic_DNA"/>
</dbReference>
<accession>A0A8J2WV95</accession>
<reference evidence="2" key="1">
    <citation type="submission" date="2021-11" db="EMBL/GenBank/DDBJ databases">
        <authorList>
            <consortium name="Genoscope - CEA"/>
            <person name="William W."/>
        </authorList>
    </citation>
    <scope>NUCLEOTIDE SEQUENCE</scope>
</reference>
<proteinExistence type="predicted"/>
<sequence>MLLEELRDVHGCAACDAWLALGLYRPCRPGSKACGVLGHRRVAPRGLRAFCRRPMSMQDRIVEKASRVVPLGITSYRRDWGALCDAATLLGVPRDPLSQAAHEALTRAGMRGKRFRAWVAGGGAAVVLGDINDPVAFNAVACGVETSEVLNKTPVRETQVVRDAPPQIRADVADALAEAYTAAVASDKAALRKASETPSLPRKRKVTTPPRLDPCVPKGGARTWGRPATPFKVGDRVQARWGRRWFAGVVDEIVEGGYEIAWADEESSNEVRAADVRHN</sequence>
<comment type="caution">
    <text evidence="2">The sequence shown here is derived from an EMBL/GenBank/DDBJ whole genome shotgun (WGS) entry which is preliminary data.</text>
</comment>
<gene>
    <name evidence="2" type="ORF">PECAL_2P17520</name>
</gene>
<keyword evidence="3" id="KW-1185">Reference proteome</keyword>